<evidence type="ECO:0000256" key="6">
    <source>
        <dbReference type="ARBA" id="ARBA00015080"/>
    </source>
</evidence>
<dbReference type="CDD" id="cd02025">
    <property type="entry name" value="PanK"/>
    <property type="match status" value="1"/>
</dbReference>
<evidence type="ECO:0000313" key="18">
    <source>
        <dbReference type="Proteomes" id="UP000000292"/>
    </source>
</evidence>
<evidence type="ECO:0000256" key="8">
    <source>
        <dbReference type="ARBA" id="ARBA00022679"/>
    </source>
</evidence>
<dbReference type="GO" id="GO:0004594">
    <property type="term" value="F:pantothenate kinase activity"/>
    <property type="evidence" value="ECO:0007669"/>
    <property type="project" value="UniProtKB-UniRule"/>
</dbReference>
<dbReference type="UniPathway" id="UPA00241">
    <property type="reaction ID" value="UER00352"/>
</dbReference>
<dbReference type="STRING" id="1048834.TC41_2562"/>
<dbReference type="PATRIC" id="fig|1048834.4.peg.2420"/>
<dbReference type="InterPro" id="IPR004566">
    <property type="entry name" value="PanK"/>
</dbReference>
<dbReference type="SUPFAM" id="SSF52540">
    <property type="entry name" value="P-loop containing nucleoside triphosphate hydrolases"/>
    <property type="match status" value="1"/>
</dbReference>
<feature type="binding site" evidence="14">
    <location>
        <begin position="113"/>
        <end position="120"/>
    </location>
    <ligand>
        <name>ATP</name>
        <dbReference type="ChEBI" id="CHEBI:30616"/>
    </ligand>
</feature>
<sequence>MTDSSIRFETDCGGRMMQNQAQASERFSPFLTLSREEWSRLRDSTPLLLSEDDLAQLHGLNERVSLEEVEEVYLPLSRLLNLYVAATQNLYEATHAFLGHQSRKVPYIIGIAGSVAVGKSTTARIIQALLSRWPNHPKVDLVTTDGFLYPNAELERRGLMQRKGFPESYDTRRLIRFLADIKSGKPRVEAPVYSHIEYDIVRGESIVVEQPDILILEGLNVLQTRMSSSGRPMTIFVSDFFDFSIYVDAPEDLIRGWYVDRFLKLRETAFRDPKSYFRRYADLSDEEAVATALRIWEEINAKNLRENIAPTKSRADLILAKGAHHRVQEVHLRKI</sequence>
<evidence type="ECO:0000256" key="11">
    <source>
        <dbReference type="ARBA" id="ARBA00022840"/>
    </source>
</evidence>
<name>F8IHI4_ALIAT</name>
<evidence type="ECO:0000313" key="17">
    <source>
        <dbReference type="EMBL" id="AEJ44457.1"/>
    </source>
</evidence>
<evidence type="ECO:0000256" key="10">
    <source>
        <dbReference type="ARBA" id="ARBA00022777"/>
    </source>
</evidence>
<evidence type="ECO:0000256" key="7">
    <source>
        <dbReference type="ARBA" id="ARBA00022490"/>
    </source>
</evidence>
<comment type="subcellular location">
    <subcellularLocation>
        <location evidence="2 14 15">Cytoplasm</location>
    </subcellularLocation>
</comment>
<dbReference type="EMBL" id="CP002902">
    <property type="protein sequence ID" value="AEJ44457.1"/>
    <property type="molecule type" value="Genomic_DNA"/>
</dbReference>
<evidence type="ECO:0000256" key="4">
    <source>
        <dbReference type="ARBA" id="ARBA00006087"/>
    </source>
</evidence>
<reference evidence="17 18" key="1">
    <citation type="journal article" date="2011" name="J. Bacteriol.">
        <title>Complete Genome Sequence of Alicyclobacillus acidocaldarius Strain Tc-4-1.</title>
        <authorList>
            <person name="Chen Y."/>
            <person name="He Y."/>
            <person name="Zhang B."/>
            <person name="Yang J."/>
            <person name="Li W."/>
            <person name="Dong Z."/>
            <person name="Hu S."/>
        </authorList>
    </citation>
    <scope>NUCLEOTIDE SEQUENCE [LARGE SCALE GENOMIC DNA]</scope>
    <source>
        <strain evidence="17 18">Tc-4-1</strain>
    </source>
</reference>
<dbReference type="GO" id="GO:0015937">
    <property type="term" value="P:coenzyme A biosynthetic process"/>
    <property type="evidence" value="ECO:0007669"/>
    <property type="project" value="UniProtKB-UniRule"/>
</dbReference>
<comment type="similarity">
    <text evidence="4 14 15">Belongs to the prokaryotic pantothenate kinase family.</text>
</comment>
<proteinExistence type="inferred from homology"/>
<dbReference type="EC" id="2.7.1.33" evidence="5 14"/>
<organism evidence="17 18">
    <name type="scientific">Alicyclobacillus acidocaldarius (strain Tc-4-1)</name>
    <name type="common">Bacillus acidocaldarius</name>
    <dbReference type="NCBI Taxonomy" id="1048834"/>
    <lineage>
        <taxon>Bacteria</taxon>
        <taxon>Bacillati</taxon>
        <taxon>Bacillota</taxon>
        <taxon>Bacilli</taxon>
        <taxon>Bacillales</taxon>
        <taxon>Alicyclobacillaceae</taxon>
        <taxon>Alicyclobacillus</taxon>
    </lineage>
</organism>
<dbReference type="FunFam" id="3.40.50.300:FF:000242">
    <property type="entry name" value="Pantothenate kinase"/>
    <property type="match status" value="1"/>
</dbReference>
<dbReference type="NCBIfam" id="TIGR00554">
    <property type="entry name" value="panK_bact"/>
    <property type="match status" value="1"/>
</dbReference>
<dbReference type="InterPro" id="IPR027417">
    <property type="entry name" value="P-loop_NTPase"/>
</dbReference>
<dbReference type="PANTHER" id="PTHR10285">
    <property type="entry name" value="URIDINE KINASE"/>
    <property type="match status" value="1"/>
</dbReference>
<evidence type="ECO:0000256" key="3">
    <source>
        <dbReference type="ARBA" id="ARBA00005225"/>
    </source>
</evidence>
<accession>F8IHI4</accession>
<keyword evidence="11 14" id="KW-0067">ATP-binding</keyword>
<comment type="catalytic activity">
    <reaction evidence="1 14 15">
        <text>(R)-pantothenate + ATP = (R)-4'-phosphopantothenate + ADP + H(+)</text>
        <dbReference type="Rhea" id="RHEA:16373"/>
        <dbReference type="ChEBI" id="CHEBI:10986"/>
        <dbReference type="ChEBI" id="CHEBI:15378"/>
        <dbReference type="ChEBI" id="CHEBI:29032"/>
        <dbReference type="ChEBI" id="CHEBI:30616"/>
        <dbReference type="ChEBI" id="CHEBI:456216"/>
        <dbReference type="EC" id="2.7.1.33"/>
    </reaction>
</comment>
<feature type="domain" description="Phosphoribulokinase/uridine kinase" evidence="16">
    <location>
        <begin position="108"/>
        <end position="261"/>
    </location>
</feature>
<evidence type="ECO:0000259" key="16">
    <source>
        <dbReference type="Pfam" id="PF00485"/>
    </source>
</evidence>
<keyword evidence="7 14" id="KW-0963">Cytoplasm</keyword>
<evidence type="ECO:0000256" key="5">
    <source>
        <dbReference type="ARBA" id="ARBA00012102"/>
    </source>
</evidence>
<keyword evidence="10 14" id="KW-0418">Kinase</keyword>
<dbReference type="Pfam" id="PF00485">
    <property type="entry name" value="PRK"/>
    <property type="match status" value="1"/>
</dbReference>
<keyword evidence="12 14" id="KW-0173">Coenzyme A biosynthesis</keyword>
<reference evidence="18" key="2">
    <citation type="submission" date="2011-06" db="EMBL/GenBank/DDBJ databases">
        <title>The complete genome sequence of Alicyclobacillus acidocaldarius sp. Tc-4-1.</title>
        <authorList>
            <person name="Chen Y."/>
            <person name="He Y."/>
            <person name="Dong Z."/>
            <person name="Hu S."/>
        </authorList>
    </citation>
    <scope>NUCLEOTIDE SEQUENCE [LARGE SCALE GENOMIC DNA]</scope>
    <source>
        <strain evidence="18">Tc-4-1</strain>
    </source>
</reference>
<evidence type="ECO:0000256" key="14">
    <source>
        <dbReference type="HAMAP-Rule" id="MF_00215"/>
    </source>
</evidence>
<evidence type="ECO:0000256" key="12">
    <source>
        <dbReference type="ARBA" id="ARBA00022993"/>
    </source>
</evidence>
<evidence type="ECO:0000256" key="2">
    <source>
        <dbReference type="ARBA" id="ARBA00004496"/>
    </source>
</evidence>
<evidence type="ECO:0000256" key="9">
    <source>
        <dbReference type="ARBA" id="ARBA00022741"/>
    </source>
</evidence>
<protein>
    <recommendedName>
        <fullName evidence="6 14">Pantothenate kinase</fullName>
        <ecNumber evidence="5 14">2.7.1.33</ecNumber>
    </recommendedName>
    <alternativeName>
        <fullName evidence="13 14">Pantothenic acid kinase</fullName>
    </alternativeName>
</protein>
<dbReference type="HOGENOM" id="CLU_053818_1_1_9"/>
<gene>
    <name evidence="14 17" type="primary">coaA</name>
    <name evidence="17" type="ordered locus">TC41_2562</name>
</gene>
<dbReference type="AlphaFoldDB" id="F8IHI4"/>
<evidence type="ECO:0000256" key="13">
    <source>
        <dbReference type="ARBA" id="ARBA00032866"/>
    </source>
</evidence>
<keyword evidence="8 14" id="KW-0808">Transferase</keyword>
<dbReference type="Gene3D" id="3.40.50.300">
    <property type="entry name" value="P-loop containing nucleotide triphosphate hydrolases"/>
    <property type="match status" value="1"/>
</dbReference>
<dbReference type="eggNOG" id="COG1072">
    <property type="taxonomic scope" value="Bacteria"/>
</dbReference>
<dbReference type="KEGG" id="aad:TC41_2562"/>
<evidence type="ECO:0000256" key="1">
    <source>
        <dbReference type="ARBA" id="ARBA00001206"/>
    </source>
</evidence>
<dbReference type="PIRSF" id="PIRSF000545">
    <property type="entry name" value="Pantothenate_kin"/>
    <property type="match status" value="1"/>
</dbReference>
<comment type="pathway">
    <text evidence="3 14 15">Cofactor biosynthesis; coenzyme A biosynthesis; CoA from (R)-pantothenate: step 1/5.</text>
</comment>
<dbReference type="GO" id="GO:0005737">
    <property type="term" value="C:cytoplasm"/>
    <property type="evidence" value="ECO:0007669"/>
    <property type="project" value="UniProtKB-SubCell"/>
</dbReference>
<dbReference type="GO" id="GO:0005524">
    <property type="term" value="F:ATP binding"/>
    <property type="evidence" value="ECO:0007669"/>
    <property type="project" value="UniProtKB-UniRule"/>
</dbReference>
<dbReference type="Proteomes" id="UP000000292">
    <property type="component" value="Chromosome"/>
</dbReference>
<dbReference type="HAMAP" id="MF_00215">
    <property type="entry name" value="Pantothen_kinase_1"/>
    <property type="match status" value="1"/>
</dbReference>
<evidence type="ECO:0000256" key="15">
    <source>
        <dbReference type="RuleBase" id="RU003530"/>
    </source>
</evidence>
<dbReference type="InterPro" id="IPR006083">
    <property type="entry name" value="PRK/URK"/>
</dbReference>
<keyword evidence="9 14" id="KW-0547">Nucleotide-binding</keyword>